<proteinExistence type="predicted"/>
<comment type="caution">
    <text evidence="1">The sequence shown here is derived from an EMBL/GenBank/DDBJ whole genome shotgun (WGS) entry which is preliminary data.</text>
</comment>
<dbReference type="RefSeq" id="WP_126806561.1">
    <property type="nucleotide sequence ID" value="NZ_NGKA01000002.1"/>
</dbReference>
<dbReference type="Proteomes" id="UP000287605">
    <property type="component" value="Unassembled WGS sequence"/>
</dbReference>
<dbReference type="PROSITE" id="PS51257">
    <property type="entry name" value="PROKAR_LIPOPROTEIN"/>
    <property type="match status" value="1"/>
</dbReference>
<evidence type="ECO:0000313" key="2">
    <source>
        <dbReference type="Proteomes" id="UP000287605"/>
    </source>
</evidence>
<organism evidence="1 2">
    <name type="scientific">Vagococcus elongatus</name>
    <dbReference type="NCBI Taxonomy" id="180344"/>
    <lineage>
        <taxon>Bacteria</taxon>
        <taxon>Bacillati</taxon>
        <taxon>Bacillota</taxon>
        <taxon>Bacilli</taxon>
        <taxon>Lactobacillales</taxon>
        <taxon>Enterococcaceae</taxon>
        <taxon>Vagococcus</taxon>
    </lineage>
</organism>
<dbReference type="EMBL" id="NGKA01000002">
    <property type="protein sequence ID" value="RSU15036.1"/>
    <property type="molecule type" value="Genomic_DNA"/>
</dbReference>
<protein>
    <submittedName>
        <fullName evidence="1">Uncharacterized protein</fullName>
    </submittedName>
</protein>
<keyword evidence="2" id="KW-1185">Reference proteome</keyword>
<evidence type="ECO:0000313" key="1">
    <source>
        <dbReference type="EMBL" id="RSU15036.1"/>
    </source>
</evidence>
<sequence>MKLIKMLGVLVVLCSVTGCSPGKKAVDKKTSPSSFQKIGKKEISSTSNEADWEVEAQAAAEKVLNAVIKRDTYSFKSVGNKKYEYFVEEVIDKFVAERVTDYEPEEDWTLVQNSRVKLLPADVLKNFKLTQIYNIVPEIKDFDIERVKIKGNEATVSFKSKAIANKDIENILTLIRETVGLEELLEGKTHDNEVQKFSQYINSYLYWLAFEKDSLAIPVTKEKEEFQLELTREADNFIIDDQQFNDLINSFFVKKNIEETGNDEEDEIDIDELKEVNDMV</sequence>
<accession>A0A430B3V8</accession>
<gene>
    <name evidence="1" type="ORF">CBF29_01470</name>
</gene>
<name>A0A430B3V8_9ENTE</name>
<reference evidence="1 2" key="1">
    <citation type="submission" date="2017-05" db="EMBL/GenBank/DDBJ databases">
        <title>Vagococcus spp. assemblies.</title>
        <authorList>
            <person name="Gulvik C.A."/>
        </authorList>
    </citation>
    <scope>NUCLEOTIDE SEQUENCE [LARGE SCALE GENOMIC DNA]</scope>
    <source>
        <strain evidence="1 2">CCUG 51432</strain>
    </source>
</reference>
<dbReference type="AlphaFoldDB" id="A0A430B3V8"/>